<dbReference type="HOGENOM" id="CLU_049543_10_3_1"/>
<keyword evidence="1 4" id="KW-0238">DNA-binding</keyword>
<keyword evidence="2 4" id="KW-0371">Homeobox</keyword>
<organism evidence="7">
    <name type="scientific">Helobdella robusta</name>
    <name type="common">Californian leech</name>
    <dbReference type="NCBI Taxonomy" id="6412"/>
    <lineage>
        <taxon>Eukaryota</taxon>
        <taxon>Metazoa</taxon>
        <taxon>Spiralia</taxon>
        <taxon>Lophotrochozoa</taxon>
        <taxon>Annelida</taxon>
        <taxon>Clitellata</taxon>
        <taxon>Hirudinea</taxon>
        <taxon>Rhynchobdellida</taxon>
        <taxon>Glossiphoniidae</taxon>
        <taxon>Helobdella</taxon>
    </lineage>
</organism>
<dbReference type="GeneID" id="20196075"/>
<reference evidence="7" key="1">
    <citation type="journal article" date="2013" name="Nature">
        <title>Insights into bilaterian evolution from three spiralian genomes.</title>
        <authorList>
            <person name="Simakov O."/>
            <person name="Marletaz F."/>
            <person name="Cho S.J."/>
            <person name="Edsinger-Gonzales E."/>
            <person name="Havlak P."/>
            <person name="Hellsten U."/>
            <person name="Kuo D.H."/>
            <person name="Larsson T."/>
            <person name="Lv J."/>
            <person name="Arendt D."/>
            <person name="Savage R."/>
            <person name="Osoegawa K."/>
            <person name="de Jong P."/>
            <person name="Grimwood J."/>
            <person name="Chapman J.A."/>
            <person name="Shapiro H."/>
            <person name="Aerts A."/>
            <person name="Otillar R.P."/>
            <person name="Terry A.Y."/>
            <person name="Boore J.L."/>
            <person name="Grigoriev I.V."/>
            <person name="Lindberg D.R."/>
            <person name="Seaver E.C."/>
            <person name="Weisblat D.A."/>
            <person name="Putnam N.H."/>
            <person name="Rokhsar D.S."/>
        </authorList>
    </citation>
    <scope>NUCLEOTIDE SEQUENCE</scope>
</reference>
<dbReference type="PROSITE" id="PS50071">
    <property type="entry name" value="HOMEOBOX_2"/>
    <property type="match status" value="1"/>
</dbReference>
<feature type="domain" description="Homeobox" evidence="6">
    <location>
        <begin position="3"/>
        <end position="62"/>
    </location>
</feature>
<comment type="subcellular location">
    <subcellularLocation>
        <location evidence="4 5">Nucleus</location>
    </subcellularLocation>
</comment>
<dbReference type="InterPro" id="IPR001356">
    <property type="entry name" value="HD"/>
</dbReference>
<feature type="non-terminal residue" evidence="7">
    <location>
        <position position="62"/>
    </location>
</feature>
<sequence length="62" mass="7671">LIRTDEVSRTHYSNEVRDVLEREFVQKNYVDHIDKHRIAHETGLTTRQIKNWFIHRRVKTRK</sequence>
<evidence type="ECO:0000256" key="4">
    <source>
        <dbReference type="PROSITE-ProRule" id="PRU00108"/>
    </source>
</evidence>
<dbReference type="PROSITE" id="PS00027">
    <property type="entry name" value="HOMEOBOX_1"/>
    <property type="match status" value="1"/>
</dbReference>
<name>V3UAV1_HELRO</name>
<dbReference type="Gene3D" id="1.10.10.60">
    <property type="entry name" value="Homeodomain-like"/>
    <property type="match status" value="1"/>
</dbReference>
<dbReference type="STRING" id="6412.T1EHM5"/>
<dbReference type="InterPro" id="IPR009057">
    <property type="entry name" value="Homeodomain-like_sf"/>
</dbReference>
<dbReference type="SUPFAM" id="SSF46689">
    <property type="entry name" value="Homeodomain-like"/>
    <property type="match status" value="1"/>
</dbReference>
<dbReference type="EMBL" id="KB097510">
    <property type="protein sequence ID" value="ESN95724.1"/>
    <property type="molecule type" value="Genomic_DNA"/>
</dbReference>
<evidence type="ECO:0000259" key="6">
    <source>
        <dbReference type="PROSITE" id="PS50071"/>
    </source>
</evidence>
<feature type="non-terminal residue" evidence="7">
    <location>
        <position position="1"/>
    </location>
</feature>
<dbReference type="CDD" id="cd00086">
    <property type="entry name" value="homeodomain"/>
    <property type="match status" value="1"/>
</dbReference>
<evidence type="ECO:0000313" key="7">
    <source>
        <dbReference type="EMBL" id="ESN95724.1"/>
    </source>
</evidence>
<keyword evidence="3 4" id="KW-0539">Nucleus</keyword>
<gene>
    <name evidence="7" type="ORF">HELRODRAFT_128305</name>
</gene>
<evidence type="ECO:0000256" key="1">
    <source>
        <dbReference type="ARBA" id="ARBA00023125"/>
    </source>
</evidence>
<evidence type="ECO:0000256" key="3">
    <source>
        <dbReference type="ARBA" id="ARBA00023242"/>
    </source>
</evidence>
<dbReference type="InterPro" id="IPR017970">
    <property type="entry name" value="Homeobox_CS"/>
</dbReference>
<evidence type="ECO:0000256" key="5">
    <source>
        <dbReference type="RuleBase" id="RU000682"/>
    </source>
</evidence>
<dbReference type="Pfam" id="PF00046">
    <property type="entry name" value="Homeodomain"/>
    <property type="match status" value="1"/>
</dbReference>
<proteinExistence type="predicted"/>
<accession>V3UAV1</accession>
<evidence type="ECO:0000256" key="2">
    <source>
        <dbReference type="ARBA" id="ARBA00023155"/>
    </source>
</evidence>
<protein>
    <recommendedName>
        <fullName evidence="6">Homeobox domain-containing protein</fullName>
    </recommendedName>
</protein>
<dbReference type="SMART" id="SM00389">
    <property type="entry name" value="HOX"/>
    <property type="match status" value="1"/>
</dbReference>
<dbReference type="RefSeq" id="XP_009026283.1">
    <property type="nucleotide sequence ID" value="XM_009028035.1"/>
</dbReference>
<dbReference type="OrthoDB" id="6159439at2759"/>